<organism evidence="17 18">
    <name type="scientific">Phlyctema vagabunda</name>
    <dbReference type="NCBI Taxonomy" id="108571"/>
    <lineage>
        <taxon>Eukaryota</taxon>
        <taxon>Fungi</taxon>
        <taxon>Dikarya</taxon>
        <taxon>Ascomycota</taxon>
        <taxon>Pezizomycotina</taxon>
        <taxon>Leotiomycetes</taxon>
        <taxon>Helotiales</taxon>
        <taxon>Dermateaceae</taxon>
        <taxon>Phlyctema</taxon>
    </lineage>
</organism>
<proteinExistence type="inferred from homology"/>
<evidence type="ECO:0000256" key="14">
    <source>
        <dbReference type="RuleBase" id="RU361161"/>
    </source>
</evidence>
<sequence>MRFFQNVLLSPSIALFAAGPASAQNVSDDAAWYGLSPPVYPSPIGKGAGVWAAAYAKSHVLVSQMTLEEKVNMTRGYSVSYNTCSGNSGSVPRLGFPGMCLQDAGNGVRDTDFVNSYPSGIHIGATWDKNLAYELASSMGAEFRAKGANVALGPVAGPLGRVALGGRNWEGFTVDPYLSGIMTGRTVKGTQDGGAMVSLKHLLGNEQETNRRPYGNISAASMNIDDKTLHETYLWPFMDGIRAGAACVMCSYNRLNNSYGCQNSKLLNGLLKTELEFEGFVLSDWNAQHSGVGSVLAGLDMVMPYGGFWGENLTESVKNGSVSEERVTDMATRILAAWYSTGQDSHTYELPGYGIQNLSLPHEIVDARNPASRPILMEGAIAGHVLLKNANHTLPFKRPKMLSLFGYDAVVPVSKNTDVLFTLGYEAYPAMAAATLGTEQHFLQYALGGTIISGARSGANAPPYISAPFNAIEHRAMEEGTWLNWDFNTTDPGVNAASTACLVFINAIATEGWDREGLHDDYSDELIENVASKCANTIVVMHNAGIRLVDRWIEHPNITAAIMAHLPGQDSGAALVKILYGDVSPSGKLPYTLARNESDYNVYRPCEDDVHVAFPQCNFTEANYLDYKDFEARGIAPRYEFGFGLSYTTFEFADLVIRGHDASLFPAASNAPDDVRAIENSTLWDTVASVQASLRNTGAVDGAEVMQLYLGIPNGPAKQLRGFEKIVLAPGQATNANFDLQRRDLSVWSVVEQQWVVQSGVYSVYLGASSRDIRLTGSFVI</sequence>
<dbReference type="SUPFAM" id="SSF52279">
    <property type="entry name" value="Beta-D-glucan exohydrolase, C-terminal domain"/>
    <property type="match status" value="1"/>
</dbReference>
<dbReference type="InterPro" id="IPR050288">
    <property type="entry name" value="Cellulose_deg_GH3"/>
</dbReference>
<comment type="pathway">
    <text evidence="3 14">Glycan metabolism; cellulose degradation.</text>
</comment>
<evidence type="ECO:0000256" key="7">
    <source>
        <dbReference type="ARBA" id="ARBA00022729"/>
    </source>
</evidence>
<evidence type="ECO:0000256" key="13">
    <source>
        <dbReference type="ARBA" id="ARBA00023326"/>
    </source>
</evidence>
<dbReference type="InterPro" id="IPR026891">
    <property type="entry name" value="Fn3-like"/>
</dbReference>
<keyword evidence="18" id="KW-1185">Reference proteome</keyword>
<dbReference type="InterPro" id="IPR017853">
    <property type="entry name" value="GH"/>
</dbReference>
<evidence type="ECO:0000259" key="16">
    <source>
        <dbReference type="SMART" id="SM01217"/>
    </source>
</evidence>
<evidence type="ECO:0000256" key="4">
    <source>
        <dbReference type="ARBA" id="ARBA00005336"/>
    </source>
</evidence>
<keyword evidence="6" id="KW-0964">Secreted</keyword>
<evidence type="ECO:0000256" key="15">
    <source>
        <dbReference type="SAM" id="SignalP"/>
    </source>
</evidence>
<dbReference type="SUPFAM" id="SSF51445">
    <property type="entry name" value="(Trans)glycosidases"/>
    <property type="match status" value="1"/>
</dbReference>
<dbReference type="SMART" id="SM01217">
    <property type="entry name" value="Fn3_like"/>
    <property type="match status" value="1"/>
</dbReference>
<feature type="domain" description="Fibronectin type III-like" evidence="16">
    <location>
        <begin position="704"/>
        <end position="770"/>
    </location>
</feature>
<keyword evidence="9" id="KW-0136">Cellulose degradation</keyword>
<feature type="signal peptide" evidence="15">
    <location>
        <begin position="1"/>
        <end position="23"/>
    </location>
</feature>
<dbReference type="PROSITE" id="PS00775">
    <property type="entry name" value="GLYCOSYL_HYDROL_F3"/>
    <property type="match status" value="1"/>
</dbReference>
<dbReference type="EMBL" id="JBFCZG010000003">
    <property type="protein sequence ID" value="KAL3424160.1"/>
    <property type="molecule type" value="Genomic_DNA"/>
</dbReference>
<evidence type="ECO:0000256" key="10">
    <source>
        <dbReference type="ARBA" id="ARBA00023180"/>
    </source>
</evidence>
<dbReference type="Gene3D" id="3.20.20.300">
    <property type="entry name" value="Glycoside hydrolase, family 3, N-terminal domain"/>
    <property type="match status" value="1"/>
</dbReference>
<comment type="subcellular location">
    <subcellularLocation>
        <location evidence="2">Secreted</location>
    </subcellularLocation>
</comment>
<keyword evidence="13 14" id="KW-0624">Polysaccharide degradation</keyword>
<evidence type="ECO:0000256" key="5">
    <source>
        <dbReference type="ARBA" id="ARBA00012744"/>
    </source>
</evidence>
<dbReference type="PRINTS" id="PR00133">
    <property type="entry name" value="GLHYDRLASE3"/>
</dbReference>
<protein>
    <recommendedName>
        <fullName evidence="5 14">beta-glucosidase</fullName>
        <ecNumber evidence="5 14">3.2.1.21</ecNumber>
    </recommendedName>
</protein>
<evidence type="ECO:0000256" key="2">
    <source>
        <dbReference type="ARBA" id="ARBA00004613"/>
    </source>
</evidence>
<feature type="chain" id="PRO_5046263856" description="beta-glucosidase" evidence="15">
    <location>
        <begin position="24"/>
        <end position="781"/>
    </location>
</feature>
<evidence type="ECO:0000256" key="3">
    <source>
        <dbReference type="ARBA" id="ARBA00004987"/>
    </source>
</evidence>
<dbReference type="InterPro" id="IPR036881">
    <property type="entry name" value="Glyco_hydro_3_C_sf"/>
</dbReference>
<dbReference type="InterPro" id="IPR013783">
    <property type="entry name" value="Ig-like_fold"/>
</dbReference>
<comment type="similarity">
    <text evidence="4 14">Belongs to the glycosyl hydrolase 3 family.</text>
</comment>
<keyword evidence="10" id="KW-0325">Glycoprotein</keyword>
<evidence type="ECO:0000313" key="17">
    <source>
        <dbReference type="EMBL" id="KAL3424160.1"/>
    </source>
</evidence>
<dbReference type="InterPro" id="IPR019800">
    <property type="entry name" value="Glyco_hydro_3_AS"/>
</dbReference>
<evidence type="ECO:0000256" key="6">
    <source>
        <dbReference type="ARBA" id="ARBA00022525"/>
    </source>
</evidence>
<dbReference type="PANTHER" id="PTHR42715">
    <property type="entry name" value="BETA-GLUCOSIDASE"/>
    <property type="match status" value="1"/>
</dbReference>
<gene>
    <name evidence="17" type="ORF">PVAG01_03441</name>
</gene>
<keyword evidence="7 15" id="KW-0732">Signal</keyword>
<dbReference type="Pfam" id="PF14310">
    <property type="entry name" value="Fn3-like"/>
    <property type="match status" value="1"/>
</dbReference>
<keyword evidence="12 14" id="KW-0326">Glycosidase</keyword>
<evidence type="ECO:0000256" key="11">
    <source>
        <dbReference type="ARBA" id="ARBA00023277"/>
    </source>
</evidence>
<dbReference type="Pfam" id="PF00933">
    <property type="entry name" value="Glyco_hydro_3"/>
    <property type="match status" value="1"/>
</dbReference>
<dbReference type="InterPro" id="IPR002772">
    <property type="entry name" value="Glyco_hydro_3_C"/>
</dbReference>
<comment type="caution">
    <text evidence="17">The sequence shown here is derived from an EMBL/GenBank/DDBJ whole genome shotgun (WGS) entry which is preliminary data.</text>
</comment>
<dbReference type="Gene3D" id="3.40.50.1700">
    <property type="entry name" value="Glycoside hydrolase family 3 C-terminal domain"/>
    <property type="match status" value="1"/>
</dbReference>
<accession>A0ABR4PLI5</accession>
<dbReference type="InterPro" id="IPR036962">
    <property type="entry name" value="Glyco_hydro_3_N_sf"/>
</dbReference>
<comment type="catalytic activity">
    <reaction evidence="1 14">
        <text>Hydrolysis of terminal, non-reducing beta-D-glucosyl residues with release of beta-D-glucose.</text>
        <dbReference type="EC" id="3.2.1.21"/>
    </reaction>
</comment>
<evidence type="ECO:0000256" key="1">
    <source>
        <dbReference type="ARBA" id="ARBA00000448"/>
    </source>
</evidence>
<dbReference type="PANTHER" id="PTHR42715:SF5">
    <property type="entry name" value="BETA-GLUCOSIDASE M-RELATED"/>
    <property type="match status" value="1"/>
</dbReference>
<dbReference type="EC" id="3.2.1.21" evidence="5 14"/>
<name>A0ABR4PLI5_9HELO</name>
<evidence type="ECO:0000256" key="12">
    <source>
        <dbReference type="ARBA" id="ARBA00023295"/>
    </source>
</evidence>
<keyword evidence="8 14" id="KW-0378">Hydrolase</keyword>
<reference evidence="17 18" key="1">
    <citation type="submission" date="2024-06" db="EMBL/GenBank/DDBJ databases">
        <title>Complete genome of Phlyctema vagabunda strain 19-DSS-EL-015.</title>
        <authorList>
            <person name="Fiorenzani C."/>
        </authorList>
    </citation>
    <scope>NUCLEOTIDE SEQUENCE [LARGE SCALE GENOMIC DNA]</scope>
    <source>
        <strain evidence="17 18">19-DSS-EL-015</strain>
    </source>
</reference>
<dbReference type="InterPro" id="IPR001764">
    <property type="entry name" value="Glyco_hydro_3_N"/>
</dbReference>
<dbReference type="Gene3D" id="2.60.40.10">
    <property type="entry name" value="Immunoglobulins"/>
    <property type="match status" value="1"/>
</dbReference>
<evidence type="ECO:0000256" key="8">
    <source>
        <dbReference type="ARBA" id="ARBA00022801"/>
    </source>
</evidence>
<dbReference type="Proteomes" id="UP001629113">
    <property type="component" value="Unassembled WGS sequence"/>
</dbReference>
<evidence type="ECO:0000256" key="9">
    <source>
        <dbReference type="ARBA" id="ARBA00023001"/>
    </source>
</evidence>
<dbReference type="Pfam" id="PF01915">
    <property type="entry name" value="Glyco_hydro_3_C"/>
    <property type="match status" value="1"/>
</dbReference>
<evidence type="ECO:0000313" key="18">
    <source>
        <dbReference type="Proteomes" id="UP001629113"/>
    </source>
</evidence>
<keyword evidence="11 14" id="KW-0119">Carbohydrate metabolism</keyword>